<dbReference type="AlphaFoldDB" id="A0A9D2Z0H6"/>
<evidence type="ECO:0000256" key="3">
    <source>
        <dbReference type="ARBA" id="ARBA00022553"/>
    </source>
</evidence>
<evidence type="ECO:0000259" key="7">
    <source>
        <dbReference type="Pfam" id="PF08938"/>
    </source>
</evidence>
<feature type="region of interest" description="Disordered" evidence="6">
    <location>
        <begin position="128"/>
        <end position="149"/>
    </location>
</feature>
<dbReference type="RefSeq" id="XP_015802587.1">
    <property type="nucleotide sequence ID" value="XM_015947101.3"/>
</dbReference>
<evidence type="ECO:0000256" key="1">
    <source>
        <dbReference type="ARBA" id="ARBA00004496"/>
    </source>
</evidence>
<keyword evidence="3" id="KW-0597">Phosphoprotein</keyword>
<keyword evidence="5" id="KW-0648">Protein biosynthesis</keyword>
<comment type="subcellular location">
    <subcellularLocation>
        <location evidence="1">Cytoplasm</location>
    </subcellularLocation>
</comment>
<gene>
    <name evidence="8" type="primary">hbs1l</name>
    <name evidence="8" type="ORF">G4P62_004151</name>
</gene>
<feature type="compositionally biased region" description="Polar residues" evidence="6">
    <location>
        <begin position="129"/>
        <end position="149"/>
    </location>
</feature>
<dbReference type="GO" id="GO:0016787">
    <property type="term" value="F:hydrolase activity"/>
    <property type="evidence" value="ECO:0007669"/>
    <property type="project" value="UniProtKB-KW"/>
</dbReference>
<feature type="compositionally biased region" description="Basic residues" evidence="6">
    <location>
        <begin position="559"/>
        <end position="573"/>
    </location>
</feature>
<reference evidence="8" key="1">
    <citation type="submission" date="2020-03" db="EMBL/GenBank/DDBJ databases">
        <title>Intra-Species Differences in Population Size shape Life History and Genome Evolution.</title>
        <authorList>
            <person name="Willemsen D."/>
            <person name="Cui R."/>
            <person name="Valenzano D.R."/>
        </authorList>
    </citation>
    <scope>NUCLEOTIDE SEQUENCE</scope>
    <source>
        <strain evidence="8">GRZ</strain>
        <tissue evidence="8">Whole</tissue>
    </source>
</reference>
<dbReference type="Proteomes" id="UP000822369">
    <property type="component" value="Chromosome 1"/>
</dbReference>
<dbReference type="InterPro" id="IPR015033">
    <property type="entry name" value="HBS1-like_N"/>
</dbReference>
<dbReference type="EMBL" id="JAAVVJ010000001">
    <property type="protein sequence ID" value="KAF7230431.1"/>
    <property type="molecule type" value="Genomic_DNA"/>
</dbReference>
<feature type="compositionally biased region" description="Polar residues" evidence="6">
    <location>
        <begin position="446"/>
        <end position="462"/>
    </location>
</feature>
<keyword evidence="4" id="KW-0378">Hydrolase</keyword>
<protein>
    <submittedName>
        <fullName evidence="8">Transcript variant X2</fullName>
    </submittedName>
</protein>
<keyword evidence="2" id="KW-0963">Cytoplasm</keyword>
<dbReference type="GeneID" id="107377482"/>
<feature type="region of interest" description="Disordered" evidence="6">
    <location>
        <begin position="441"/>
        <end position="462"/>
    </location>
</feature>
<feature type="region of interest" description="Disordered" evidence="6">
    <location>
        <begin position="300"/>
        <end position="333"/>
    </location>
</feature>
<evidence type="ECO:0000256" key="4">
    <source>
        <dbReference type="ARBA" id="ARBA00022801"/>
    </source>
</evidence>
<proteinExistence type="predicted"/>
<evidence type="ECO:0000256" key="5">
    <source>
        <dbReference type="ARBA" id="ARBA00022917"/>
    </source>
</evidence>
<dbReference type="FunFam" id="1.10.8.10:FF:000039">
    <property type="entry name" value="HBS1-like translational GTPase"/>
    <property type="match status" value="1"/>
</dbReference>
<evidence type="ECO:0000313" key="9">
    <source>
        <dbReference type="Proteomes" id="UP000822369"/>
    </source>
</evidence>
<dbReference type="Gene3D" id="1.10.8.10">
    <property type="entry name" value="DNA helicase RuvA subunit, C-terminal domain"/>
    <property type="match status" value="1"/>
</dbReference>
<comment type="caution">
    <text evidence="8">The sequence shown here is derived from an EMBL/GenBank/DDBJ whole genome shotgun (WGS) entry which is preliminary data.</text>
</comment>
<evidence type="ECO:0000256" key="2">
    <source>
        <dbReference type="ARBA" id="ARBA00022490"/>
    </source>
</evidence>
<dbReference type="Pfam" id="PF08938">
    <property type="entry name" value="HBS1_N"/>
    <property type="match status" value="1"/>
</dbReference>
<feature type="region of interest" description="Disordered" evidence="6">
    <location>
        <begin position="548"/>
        <end position="589"/>
    </location>
</feature>
<dbReference type="CTD" id="10767"/>
<evidence type="ECO:0000313" key="8">
    <source>
        <dbReference type="EMBL" id="KAF7230431.1"/>
    </source>
</evidence>
<feature type="domain" description="HBS1-like protein N-terminal" evidence="7">
    <location>
        <begin position="56"/>
        <end position="130"/>
    </location>
</feature>
<name>A0A9D2Z0H6_NOTFU</name>
<evidence type="ECO:0000256" key="6">
    <source>
        <dbReference type="SAM" id="MobiDB-lite"/>
    </source>
</evidence>
<accession>A0A9D2Z0H6</accession>
<organism evidence="8 9">
    <name type="scientific">Nothobranchius furzeri</name>
    <name type="common">Turquoise killifish</name>
    <dbReference type="NCBI Taxonomy" id="105023"/>
    <lineage>
        <taxon>Eukaryota</taxon>
        <taxon>Metazoa</taxon>
        <taxon>Chordata</taxon>
        <taxon>Craniata</taxon>
        <taxon>Vertebrata</taxon>
        <taxon>Euteleostomi</taxon>
        <taxon>Actinopterygii</taxon>
        <taxon>Neopterygii</taxon>
        <taxon>Teleostei</taxon>
        <taxon>Neoteleostei</taxon>
        <taxon>Acanthomorphata</taxon>
        <taxon>Ovalentaria</taxon>
        <taxon>Atherinomorphae</taxon>
        <taxon>Cyprinodontiformes</taxon>
        <taxon>Nothobranchiidae</taxon>
        <taxon>Nothobranchius</taxon>
    </lineage>
</organism>
<dbReference type="InterPro" id="IPR037189">
    <property type="entry name" value="HBS1-like_N_sf"/>
</dbReference>
<dbReference type="GO" id="GO:0005737">
    <property type="term" value="C:cytoplasm"/>
    <property type="evidence" value="ECO:0007669"/>
    <property type="project" value="UniProtKB-SubCell"/>
</dbReference>
<dbReference type="GO" id="GO:0006412">
    <property type="term" value="P:translation"/>
    <property type="evidence" value="ECO:0007669"/>
    <property type="project" value="UniProtKB-KW"/>
</dbReference>
<dbReference type="SUPFAM" id="SSF109732">
    <property type="entry name" value="HBS1-like domain"/>
    <property type="match status" value="1"/>
</dbReference>
<dbReference type="OrthoDB" id="342024at2759"/>
<sequence length="618" mass="66772">MSRHRNVRGYNYDEDFEDDDMYGQSVDDDYCISPATANQFIYSRRERQAPKEEPLEEEEYEVEDVHMSPTADHNLDPLNQAKLYSCLDHMRTVLGDAMPDSVLTQAAVRHGFDPQRALDAVLSEDTKTAPVTRSANEEMTSVSRVCQETTPLPQRTKQEIVAEKGACLSASHTDTTSTAHKQTQPSARNLLSALETGPASSSCAKKRFQLENAHGGVGGSTSLAQLMCEHERKSKMSAVDNKFCLDVSSLSVASNSLPTIPNQSSLSLGTLASLKMSSESNTAAPSILSTSLNNLSLNTPKVRSSTVAPPPEFGSLSSVPHPSTADPKGSPSLADLIQEHTNRSPVLSNSLISGSGGPSVAAPTLSLSELASQHQITQVLPRSQRAVSTVSSSNTSSLTPSFLSGTVLLSELAQQHQTSCSHQPLSPESQPPGLFLSHVASEQKGKTSTTSNGSQYSLTSLLSPAKPEKADVLAESYTEGGTKCEFDHKPFQRVSRPSKLGHTIDLSTLMSQAGSDPPSPSSPVSLTQRRGCSVFAKPSVFAMTLSFQSHGQQRERRNVTRGKIKVQRTRSGHQKMLDSKPQNKSKEQLLPIKPFLFDSPSPDDIVRANQKKAFTRQT</sequence>
<feature type="region of interest" description="Disordered" evidence="6">
    <location>
        <begin position="509"/>
        <end position="528"/>
    </location>
</feature>